<reference evidence="4" key="2">
    <citation type="journal article" date="2016" name="Sci. Rep.">
        <title>Dictyocaulus viviparus genome, variome and transcriptome elucidate lungworm biology and support future intervention.</title>
        <authorList>
            <person name="McNulty S.N."/>
            <person name="Strube C."/>
            <person name="Rosa B.A."/>
            <person name="Martin J.C."/>
            <person name="Tyagi R."/>
            <person name="Choi Y.J."/>
            <person name="Wang Q."/>
            <person name="Hallsworth Pepin K."/>
            <person name="Zhang X."/>
            <person name="Ozersky P."/>
            <person name="Wilson R.K."/>
            <person name="Sternberg P.W."/>
            <person name="Gasser R.B."/>
            <person name="Mitreva M."/>
        </authorList>
    </citation>
    <scope>NUCLEOTIDE SEQUENCE [LARGE SCALE GENOMIC DNA]</scope>
    <source>
        <strain evidence="4">HannoverDv2000</strain>
    </source>
</reference>
<dbReference type="OrthoDB" id="5804279at2759"/>
<dbReference type="EMBL" id="KN716239">
    <property type="protein sequence ID" value="KJH49288.1"/>
    <property type="molecule type" value="Genomic_DNA"/>
</dbReference>
<dbReference type="FunFam" id="3.30.2280.10:FF:000004">
    <property type="entry name" value="Protein CBG05668"/>
    <property type="match status" value="1"/>
</dbReference>
<reference evidence="3 4" key="1">
    <citation type="submission" date="2013-11" db="EMBL/GenBank/DDBJ databases">
        <title>Draft genome of the bovine lungworm Dictyocaulus viviparus.</title>
        <authorList>
            <person name="Mitreva M."/>
        </authorList>
    </citation>
    <scope>NUCLEOTIDE SEQUENCE [LARGE SCALE GENOMIC DNA]</scope>
    <source>
        <strain evidence="3 4">HannoverDv2000</strain>
    </source>
</reference>
<dbReference type="GO" id="GO:0005737">
    <property type="term" value="C:cytoplasm"/>
    <property type="evidence" value="ECO:0007669"/>
    <property type="project" value="TreeGrafter"/>
</dbReference>
<organism evidence="3 4">
    <name type="scientific">Dictyocaulus viviparus</name>
    <name type="common">Bovine lungworm</name>
    <dbReference type="NCBI Taxonomy" id="29172"/>
    <lineage>
        <taxon>Eukaryota</taxon>
        <taxon>Metazoa</taxon>
        <taxon>Ecdysozoa</taxon>
        <taxon>Nematoda</taxon>
        <taxon>Chromadorea</taxon>
        <taxon>Rhabditida</taxon>
        <taxon>Rhabditina</taxon>
        <taxon>Rhabditomorpha</taxon>
        <taxon>Strongyloidea</taxon>
        <taxon>Metastrongylidae</taxon>
        <taxon>Dictyocaulus</taxon>
    </lineage>
</organism>
<accession>A0A0D8XXC5</accession>
<dbReference type="STRING" id="29172.A0A0D8XXC5"/>
<sequence length="193" mass="21681">MRDSSSSSLLIDNNTMVKTEPIRCRRCSNAESLPSSLPISLRKISSINRSVASIDQGSRGESLLELEAIATIQELSFGVQSICVSEILPRTCDLIFVNVTTLEGQSFCLELTHKGWRIASLRCDCMMGDFTRLELFTKYYDSLHSLMHSISAEYRSLYNEKLAAGQLTFEFDRNKIVQSPDNFWVDVGHTLLG</sequence>
<dbReference type="Proteomes" id="UP000053766">
    <property type="component" value="Unassembled WGS sequence"/>
</dbReference>
<dbReference type="Gene3D" id="3.30.2280.10">
    <property type="entry name" value="Hypothetical protein (hspc210)"/>
    <property type="match status" value="1"/>
</dbReference>
<dbReference type="PANTHER" id="PTHR12490">
    <property type="entry name" value="GSK3B-INTERACTING PROTEIN"/>
    <property type="match status" value="1"/>
</dbReference>
<evidence type="ECO:0000259" key="2">
    <source>
        <dbReference type="Pfam" id="PF05303"/>
    </source>
</evidence>
<name>A0A0D8XXC5_DICVI</name>
<gene>
    <name evidence="3" type="ORF">DICVIV_04552</name>
</gene>
<protein>
    <recommendedName>
        <fullName evidence="2">GSKIP domain-containing protein</fullName>
    </recommendedName>
</protein>
<feature type="domain" description="GSKIP" evidence="2">
    <location>
        <begin position="65"/>
        <end position="163"/>
    </location>
</feature>
<keyword evidence="4" id="KW-1185">Reference proteome</keyword>
<dbReference type="AlphaFoldDB" id="A0A0D8XXC5"/>
<dbReference type="Pfam" id="PF05303">
    <property type="entry name" value="GSKIP_dom"/>
    <property type="match status" value="1"/>
</dbReference>
<dbReference type="GO" id="GO:0019207">
    <property type="term" value="F:kinase regulator activity"/>
    <property type="evidence" value="ECO:0007669"/>
    <property type="project" value="TreeGrafter"/>
</dbReference>
<dbReference type="InterPro" id="IPR037395">
    <property type="entry name" value="GSKIP"/>
</dbReference>
<dbReference type="InterPro" id="IPR023231">
    <property type="entry name" value="GSKIP_dom_sf"/>
</dbReference>
<proteinExistence type="inferred from homology"/>
<dbReference type="GO" id="GO:0060828">
    <property type="term" value="P:regulation of canonical Wnt signaling pathway"/>
    <property type="evidence" value="ECO:0007669"/>
    <property type="project" value="InterPro"/>
</dbReference>
<comment type="similarity">
    <text evidence="1">Belongs to the GSKIP family.</text>
</comment>
<dbReference type="InterPro" id="IPR007967">
    <property type="entry name" value="GSKIP_dom"/>
</dbReference>
<dbReference type="PANTHER" id="PTHR12490:SF5">
    <property type="entry name" value="GSKIP DOMAIN-CONTAINING PROTEIN"/>
    <property type="match status" value="1"/>
</dbReference>
<dbReference type="SUPFAM" id="SSF103107">
    <property type="entry name" value="Hypothetical protein c14orf129, hspc210"/>
    <property type="match status" value="1"/>
</dbReference>
<dbReference type="GO" id="GO:0051018">
    <property type="term" value="F:protein kinase A binding"/>
    <property type="evidence" value="ECO:0007669"/>
    <property type="project" value="TreeGrafter"/>
</dbReference>
<evidence type="ECO:0000256" key="1">
    <source>
        <dbReference type="ARBA" id="ARBA00009571"/>
    </source>
</evidence>
<evidence type="ECO:0000313" key="4">
    <source>
        <dbReference type="Proteomes" id="UP000053766"/>
    </source>
</evidence>
<evidence type="ECO:0000313" key="3">
    <source>
        <dbReference type="EMBL" id="KJH49288.1"/>
    </source>
</evidence>